<organism evidence="2 3">
    <name type="scientific">Candidatus Woesebacteria bacterium RIFCSPHIGHO2_01_FULL_41_10</name>
    <dbReference type="NCBI Taxonomy" id="1802500"/>
    <lineage>
        <taxon>Bacteria</taxon>
        <taxon>Candidatus Woeseibacteriota</taxon>
    </lineage>
</organism>
<evidence type="ECO:0000313" key="3">
    <source>
        <dbReference type="Proteomes" id="UP000177263"/>
    </source>
</evidence>
<dbReference type="EMBL" id="MGGM01000023">
    <property type="protein sequence ID" value="OGM28913.1"/>
    <property type="molecule type" value="Genomic_DNA"/>
</dbReference>
<dbReference type="PANTHER" id="PTHR46523">
    <property type="entry name" value="DCTP PYROPHOSPHATASE 1"/>
    <property type="match status" value="1"/>
</dbReference>
<dbReference type="Proteomes" id="UP000177263">
    <property type="component" value="Unassembled WGS sequence"/>
</dbReference>
<dbReference type="SUPFAM" id="SSF101386">
    <property type="entry name" value="all-alpha NTP pyrophosphatases"/>
    <property type="match status" value="1"/>
</dbReference>
<dbReference type="PANTHER" id="PTHR46523:SF1">
    <property type="entry name" value="DCTP PYROPHOSPHATASE 1"/>
    <property type="match status" value="1"/>
</dbReference>
<dbReference type="GO" id="GO:0009143">
    <property type="term" value="P:nucleoside triphosphate catabolic process"/>
    <property type="evidence" value="ECO:0007669"/>
    <property type="project" value="InterPro"/>
</dbReference>
<evidence type="ECO:0000256" key="1">
    <source>
        <dbReference type="SAM" id="MobiDB-lite"/>
    </source>
</evidence>
<protein>
    <submittedName>
        <fullName evidence="2">Nucleotide pyrophosphohydrolase</fullName>
    </submittedName>
</protein>
<dbReference type="AlphaFoldDB" id="A0A1F7YNQ3"/>
<dbReference type="GO" id="GO:0047429">
    <property type="term" value="F:nucleoside triphosphate diphosphatase activity"/>
    <property type="evidence" value="ECO:0007669"/>
    <property type="project" value="InterPro"/>
</dbReference>
<dbReference type="Gene3D" id="1.10.287.1080">
    <property type="entry name" value="MazG-like"/>
    <property type="match status" value="1"/>
</dbReference>
<name>A0A1F7YNQ3_9BACT</name>
<feature type="region of interest" description="Disordered" evidence="1">
    <location>
        <begin position="93"/>
        <end position="112"/>
    </location>
</feature>
<evidence type="ECO:0000313" key="2">
    <source>
        <dbReference type="EMBL" id="OGM28913.1"/>
    </source>
</evidence>
<dbReference type="Pfam" id="PF12643">
    <property type="entry name" value="MazG-like"/>
    <property type="match status" value="1"/>
</dbReference>
<dbReference type="CDD" id="cd11537">
    <property type="entry name" value="NTP-PPase_RS21-C6_like"/>
    <property type="match status" value="1"/>
</dbReference>
<sequence length="112" mass="13299">MKSLTKRIIAFRDARDWKQFHNPKDLSLSLVLEATEVMEHFQWKSKEEIDEHVKHNKKDVAEELADVMYWVLLMSHDMKIDIAKALTKKLEKNESKYPVDKSKGSHKKYTEL</sequence>
<keyword evidence="2" id="KW-0378">Hydrolase</keyword>
<dbReference type="InterPro" id="IPR025984">
    <property type="entry name" value="DCTPP"/>
</dbReference>
<accession>A0A1F7YNQ3</accession>
<dbReference type="STRING" id="1802500.A2801_02985"/>
<proteinExistence type="predicted"/>
<dbReference type="InterPro" id="IPR052555">
    <property type="entry name" value="dCTP_Pyrophosphatase"/>
</dbReference>
<comment type="caution">
    <text evidence="2">The sequence shown here is derived from an EMBL/GenBank/DDBJ whole genome shotgun (WGS) entry which is preliminary data.</text>
</comment>
<dbReference type="PIRSF" id="PIRSF029826">
    <property type="entry name" value="UCP029826_pph"/>
    <property type="match status" value="1"/>
</dbReference>
<reference evidence="2 3" key="1">
    <citation type="journal article" date="2016" name="Nat. Commun.">
        <title>Thousands of microbial genomes shed light on interconnected biogeochemical processes in an aquifer system.</title>
        <authorList>
            <person name="Anantharaman K."/>
            <person name="Brown C.T."/>
            <person name="Hug L.A."/>
            <person name="Sharon I."/>
            <person name="Castelle C.J."/>
            <person name="Probst A.J."/>
            <person name="Thomas B.C."/>
            <person name="Singh A."/>
            <person name="Wilkins M.J."/>
            <person name="Karaoz U."/>
            <person name="Brodie E.L."/>
            <person name="Williams K.H."/>
            <person name="Hubbard S.S."/>
            <person name="Banfield J.F."/>
        </authorList>
    </citation>
    <scope>NUCLEOTIDE SEQUENCE [LARGE SCALE GENOMIC DNA]</scope>
</reference>
<gene>
    <name evidence="2" type="ORF">A2801_02985</name>
</gene>